<dbReference type="InterPro" id="IPR050085">
    <property type="entry name" value="AGPR"/>
</dbReference>
<dbReference type="EMBL" id="UINC01197012">
    <property type="protein sequence ID" value="SVE14280.1"/>
    <property type="molecule type" value="Genomic_DNA"/>
</dbReference>
<dbReference type="SUPFAM" id="SSF55347">
    <property type="entry name" value="Glyceraldehyde-3-phosphate dehydrogenase-like, C-terminal domain"/>
    <property type="match status" value="1"/>
</dbReference>
<dbReference type="Pfam" id="PF22698">
    <property type="entry name" value="Semialdhyde_dhC_1"/>
    <property type="match status" value="1"/>
</dbReference>
<name>A0A383B3B1_9ZZZZ</name>
<dbReference type="Gene3D" id="3.40.50.720">
    <property type="entry name" value="NAD(P)-binding Rossmann-like Domain"/>
    <property type="match status" value="1"/>
</dbReference>
<dbReference type="Gene3D" id="3.30.360.10">
    <property type="entry name" value="Dihydrodipicolinate Reductase, domain 2"/>
    <property type="match status" value="1"/>
</dbReference>
<gene>
    <name evidence="2" type="ORF">METZ01_LOCUS467134</name>
</gene>
<sequence length="185" mass="19860">AVTNGIISNSIIVDAKSGISGAGRGTGGGYSYSEVNEDVSAYRIGKHNHQPEIRQELSALTQGNLSDLHISFVPHLVPMTRGIHATCYAPLTSPITQEELNDLYNSFYEKAPFTHTTNVPPHTKTTLGSNLCLVHPVLDERNGMLIVSSVLDNLVKGAAGQAIENLNLLFDLPQTSGLPNTSVWP</sequence>
<reference evidence="2" key="1">
    <citation type="submission" date="2018-05" db="EMBL/GenBank/DDBJ databases">
        <authorList>
            <person name="Lanie J.A."/>
            <person name="Ng W.-L."/>
            <person name="Kazmierczak K.M."/>
            <person name="Andrzejewski T.M."/>
            <person name="Davidsen T.M."/>
            <person name="Wayne K.J."/>
            <person name="Tettelin H."/>
            <person name="Glass J.I."/>
            <person name="Rusch D."/>
            <person name="Podicherti R."/>
            <person name="Tsui H.-C.T."/>
            <person name="Winkler M.E."/>
        </authorList>
    </citation>
    <scope>NUCLEOTIDE SEQUENCE</scope>
</reference>
<organism evidence="2">
    <name type="scientific">marine metagenome</name>
    <dbReference type="NCBI Taxonomy" id="408172"/>
    <lineage>
        <taxon>unclassified sequences</taxon>
        <taxon>metagenomes</taxon>
        <taxon>ecological metagenomes</taxon>
    </lineage>
</organism>
<evidence type="ECO:0000259" key="1">
    <source>
        <dbReference type="Pfam" id="PF22698"/>
    </source>
</evidence>
<dbReference type="CDD" id="cd23934">
    <property type="entry name" value="AGPR_1_C"/>
    <property type="match status" value="1"/>
</dbReference>
<dbReference type="PANTHER" id="PTHR32338">
    <property type="entry name" value="N-ACETYL-GAMMA-GLUTAMYL-PHOSPHATE REDUCTASE, CHLOROPLASTIC-RELATED-RELATED"/>
    <property type="match status" value="1"/>
</dbReference>
<feature type="non-terminal residue" evidence="2">
    <location>
        <position position="1"/>
    </location>
</feature>
<proteinExistence type="predicted"/>
<feature type="domain" description="N-acetyl-gamma-glutamyl-phosphate reductase dimerisation" evidence="1">
    <location>
        <begin position="2"/>
        <end position="153"/>
    </location>
</feature>
<accession>A0A383B3B1</accession>
<protein>
    <recommendedName>
        <fullName evidence="1">N-acetyl-gamma-glutamyl-phosphate reductase dimerisation domain-containing protein</fullName>
    </recommendedName>
</protein>
<evidence type="ECO:0000313" key="2">
    <source>
        <dbReference type="EMBL" id="SVE14280.1"/>
    </source>
</evidence>
<dbReference type="InterPro" id="IPR058924">
    <property type="entry name" value="AGPR_dimerisation_dom"/>
</dbReference>
<dbReference type="AlphaFoldDB" id="A0A383B3B1"/>
<dbReference type="PANTHER" id="PTHR32338:SF10">
    <property type="entry name" value="N-ACETYL-GAMMA-GLUTAMYL-PHOSPHATE REDUCTASE, CHLOROPLASTIC-RELATED"/>
    <property type="match status" value="1"/>
</dbReference>